<sequence length="239" mass="27508">MSVVAWMDRTFYPGYARNWDDALFRERILAAMPESAEILDVGAGAGIVEMMNFKGIARHVCGVDLDPRVEQNPYLDEGRQADAGNIPYPENRFDLVFADNVMEHLEHPEEVFREICRVLKPGGQLLFKTPNRNHYMPLIARATPHAFHQWVNRRRGRAEEDTFPTRYRANSRAQIQRLAQATGFRVERIELVEGRPEYLRMFPLTYAAGTLYERLVNATALFSRFRILLIATLLKAQPG</sequence>
<reference evidence="2" key="1">
    <citation type="journal article" date="2019" name="Int. J. Syst. Evol. Microbiol.">
        <title>The Global Catalogue of Microorganisms (GCM) 10K type strain sequencing project: providing services to taxonomists for standard genome sequencing and annotation.</title>
        <authorList>
            <consortium name="The Broad Institute Genomics Platform"/>
            <consortium name="The Broad Institute Genome Sequencing Center for Infectious Disease"/>
            <person name="Wu L."/>
            <person name="Ma J."/>
        </authorList>
    </citation>
    <scope>NUCLEOTIDE SEQUENCE [LARGE SCALE GENOMIC DNA]</scope>
    <source>
        <strain evidence="2">CGMCC 1.12766</strain>
    </source>
</reference>
<dbReference type="Pfam" id="PF13489">
    <property type="entry name" value="Methyltransf_23"/>
    <property type="match status" value="1"/>
</dbReference>
<dbReference type="CDD" id="cd02440">
    <property type="entry name" value="AdoMet_MTases"/>
    <property type="match status" value="1"/>
</dbReference>
<dbReference type="RefSeq" id="WP_188451184.1">
    <property type="nucleotide sequence ID" value="NZ_BMFS01000002.1"/>
</dbReference>
<keyword evidence="2" id="KW-1185">Reference proteome</keyword>
<dbReference type="Gene3D" id="3.40.50.150">
    <property type="entry name" value="Vaccinia Virus protein VP39"/>
    <property type="match status" value="1"/>
</dbReference>
<dbReference type="EMBL" id="BMFS01000002">
    <property type="protein sequence ID" value="GGG94298.1"/>
    <property type="molecule type" value="Genomic_DNA"/>
</dbReference>
<comment type="caution">
    <text evidence="1">The sequence shown here is derived from an EMBL/GenBank/DDBJ whole genome shotgun (WGS) entry which is preliminary data.</text>
</comment>
<name>A0ABQ1XI89_9PROT</name>
<dbReference type="InterPro" id="IPR029063">
    <property type="entry name" value="SAM-dependent_MTases_sf"/>
</dbReference>
<proteinExistence type="predicted"/>
<protein>
    <recommendedName>
        <fullName evidence="3">Class I SAM-dependent methyltransferase</fullName>
    </recommendedName>
</protein>
<evidence type="ECO:0000313" key="1">
    <source>
        <dbReference type="EMBL" id="GGG94298.1"/>
    </source>
</evidence>
<evidence type="ECO:0000313" key="2">
    <source>
        <dbReference type="Proteomes" id="UP000648722"/>
    </source>
</evidence>
<dbReference type="PANTHER" id="PTHR43591">
    <property type="entry name" value="METHYLTRANSFERASE"/>
    <property type="match status" value="1"/>
</dbReference>
<evidence type="ECO:0008006" key="3">
    <source>
        <dbReference type="Google" id="ProtNLM"/>
    </source>
</evidence>
<gene>
    <name evidence="1" type="ORF">GCM10007420_07230</name>
</gene>
<accession>A0ABQ1XI89</accession>
<dbReference type="SUPFAM" id="SSF53335">
    <property type="entry name" value="S-adenosyl-L-methionine-dependent methyltransferases"/>
    <property type="match status" value="1"/>
</dbReference>
<dbReference type="Proteomes" id="UP000648722">
    <property type="component" value="Unassembled WGS sequence"/>
</dbReference>
<organism evidence="1 2">
    <name type="scientific">Glycocaulis albus</name>
    <dbReference type="NCBI Taxonomy" id="1382801"/>
    <lineage>
        <taxon>Bacteria</taxon>
        <taxon>Pseudomonadati</taxon>
        <taxon>Pseudomonadota</taxon>
        <taxon>Alphaproteobacteria</taxon>
        <taxon>Maricaulales</taxon>
        <taxon>Maricaulaceae</taxon>
        <taxon>Glycocaulis</taxon>
    </lineage>
</organism>